<evidence type="ECO:0000259" key="5">
    <source>
        <dbReference type="Pfam" id="PF03968"/>
    </source>
</evidence>
<dbReference type="Pfam" id="PF03968">
    <property type="entry name" value="LptD_N"/>
    <property type="match status" value="1"/>
</dbReference>
<reference evidence="7" key="1">
    <citation type="submission" date="2016-09" db="EMBL/GenBank/DDBJ databases">
        <title>Genome Sequence of Bathymodiolus thermophilus sulfur-oxidizing gill endosymbiont.</title>
        <authorList>
            <person name="Ponnudurai R."/>
            <person name="Kleiner M."/>
            <person name="Sayavedra L."/>
            <person name="Thuermer A."/>
            <person name="Felbeck H."/>
            <person name="Schlueter R."/>
            <person name="Schweder T."/>
            <person name="Markert S."/>
        </authorList>
    </citation>
    <scope>NUCLEOTIDE SEQUENCE [LARGE SCALE GENOMIC DNA]</scope>
    <source>
        <strain evidence="7">BAT/CrabSpa'14</strain>
    </source>
</reference>
<keyword evidence="3" id="KW-0574">Periplasm</keyword>
<protein>
    <submittedName>
        <fullName evidence="6">Lipopolysaccharide transport periplasmic protein LptA</fullName>
    </submittedName>
</protein>
<accession>A0A1J5U6B7</accession>
<dbReference type="PANTHER" id="PTHR36504:SF1">
    <property type="entry name" value="LIPOPOLYSACCHARIDE EXPORT SYSTEM PROTEIN LPTA"/>
    <property type="match status" value="1"/>
</dbReference>
<feature type="signal peptide" evidence="4">
    <location>
        <begin position="1"/>
        <end position="17"/>
    </location>
</feature>
<evidence type="ECO:0000313" key="6">
    <source>
        <dbReference type="EMBL" id="OIR23945.1"/>
    </source>
</evidence>
<comment type="caution">
    <text evidence="6">The sequence shown here is derived from an EMBL/GenBank/DDBJ whole genome shotgun (WGS) entry which is preliminary data.</text>
</comment>
<name>A0A1J5U6B7_9GAMM</name>
<dbReference type="AlphaFoldDB" id="A0A1J5U6B7"/>
<dbReference type="GO" id="GO:0015920">
    <property type="term" value="P:lipopolysaccharide transport"/>
    <property type="evidence" value="ECO:0007669"/>
    <property type="project" value="InterPro"/>
</dbReference>
<organism evidence="6 7">
    <name type="scientific">Bathymodiolus thermophilus thioautotrophic gill symbiont</name>
    <dbReference type="NCBI Taxonomy" id="2360"/>
    <lineage>
        <taxon>Bacteria</taxon>
        <taxon>Pseudomonadati</taxon>
        <taxon>Pseudomonadota</taxon>
        <taxon>Gammaproteobacteria</taxon>
        <taxon>sulfur-oxidizing symbionts</taxon>
    </lineage>
</organism>
<feature type="domain" description="Organic solvent tolerance-like N-terminal" evidence="5">
    <location>
        <begin position="26"/>
        <end position="139"/>
    </location>
</feature>
<dbReference type="InterPro" id="IPR014340">
    <property type="entry name" value="LptA"/>
</dbReference>
<dbReference type="InterPro" id="IPR005653">
    <property type="entry name" value="OstA-like_N"/>
</dbReference>
<dbReference type="EMBL" id="MIQH01000951">
    <property type="protein sequence ID" value="OIR23945.1"/>
    <property type="molecule type" value="Genomic_DNA"/>
</dbReference>
<evidence type="ECO:0000256" key="1">
    <source>
        <dbReference type="ARBA" id="ARBA00022448"/>
    </source>
</evidence>
<dbReference type="GO" id="GO:0009279">
    <property type="term" value="C:cell outer membrane"/>
    <property type="evidence" value="ECO:0007669"/>
    <property type="project" value="TreeGrafter"/>
</dbReference>
<dbReference type="RefSeq" id="WP_071565140.1">
    <property type="nucleotide sequence ID" value="NZ_MIQH01000951.1"/>
</dbReference>
<feature type="chain" id="PRO_5009635917" evidence="4">
    <location>
        <begin position="18"/>
        <end position="159"/>
    </location>
</feature>
<dbReference type="InterPro" id="IPR052037">
    <property type="entry name" value="LPS_export_LptA"/>
</dbReference>
<keyword evidence="2 4" id="KW-0732">Signal</keyword>
<dbReference type="PANTHER" id="PTHR36504">
    <property type="entry name" value="LIPOPOLYSACCHARIDE EXPORT SYSTEM PROTEIN LPTA"/>
    <property type="match status" value="1"/>
</dbReference>
<evidence type="ECO:0000256" key="4">
    <source>
        <dbReference type="SAM" id="SignalP"/>
    </source>
</evidence>
<dbReference type="GO" id="GO:0001530">
    <property type="term" value="F:lipopolysaccharide binding"/>
    <property type="evidence" value="ECO:0007669"/>
    <property type="project" value="InterPro"/>
</dbReference>
<dbReference type="OrthoDB" id="9795964at2"/>
<evidence type="ECO:0000256" key="2">
    <source>
        <dbReference type="ARBA" id="ARBA00022729"/>
    </source>
</evidence>
<proteinExistence type="predicted"/>
<gene>
    <name evidence="6" type="ORF">BGC33_08755</name>
</gene>
<dbReference type="GO" id="GO:0017089">
    <property type="term" value="F:glycolipid transfer activity"/>
    <property type="evidence" value="ECO:0007669"/>
    <property type="project" value="TreeGrafter"/>
</dbReference>
<dbReference type="NCBIfam" id="TIGR03002">
    <property type="entry name" value="outer_YhbN_LptA"/>
    <property type="match status" value="1"/>
</dbReference>
<evidence type="ECO:0000256" key="3">
    <source>
        <dbReference type="ARBA" id="ARBA00022764"/>
    </source>
</evidence>
<evidence type="ECO:0000313" key="7">
    <source>
        <dbReference type="Proteomes" id="UP000182798"/>
    </source>
</evidence>
<sequence>MSSVLLMMLLLSFASHALPEKRAPMNVKAHTVVIDERLGLSTYTGNASIAQGSLAVSAEKIQIFSKKQVITKVIATGTKKKLAHYQQNQPNRANFVEAVAQKIVYFIDKQQVRLEGEAHLTQGFESFSGGVLDYDIKEEKIIANKSKDGTRRVRFKIKL</sequence>
<dbReference type="Gene3D" id="2.60.450.10">
    <property type="entry name" value="Lipopolysaccharide (LPS) transport protein A like domain"/>
    <property type="match status" value="1"/>
</dbReference>
<keyword evidence="1" id="KW-0813">Transport</keyword>
<dbReference type="Proteomes" id="UP000182798">
    <property type="component" value="Unassembled WGS sequence"/>
</dbReference>
<dbReference type="GO" id="GO:0030288">
    <property type="term" value="C:outer membrane-bounded periplasmic space"/>
    <property type="evidence" value="ECO:0007669"/>
    <property type="project" value="TreeGrafter"/>
</dbReference>